<keyword evidence="7" id="KW-0539">Nucleus</keyword>
<keyword evidence="9" id="KW-1185">Reference proteome</keyword>
<keyword evidence="6" id="KW-0378">Hydrolase</keyword>
<dbReference type="Pfam" id="PF13359">
    <property type="entry name" value="DDE_Tnp_4"/>
    <property type="match status" value="1"/>
</dbReference>
<evidence type="ECO:0000256" key="5">
    <source>
        <dbReference type="ARBA" id="ARBA00022723"/>
    </source>
</evidence>
<proteinExistence type="inferred from homology"/>
<evidence type="ECO:0000256" key="1">
    <source>
        <dbReference type="ARBA" id="ARBA00001968"/>
    </source>
</evidence>
<sequence length="285" mass="32343">MQEPISVVKRIAVALHYLASCKKYRVVPSFFGIGKSTANLIVHEFINAVNDVLLPKYVKFPLSEENLNKCSRDFKTILGFPECVGAVDGCHILISAPKDQAISYCYYKRCYSIVLFAVVDCRYRFIYTSVRSPVRNNDSYILQNSSLKAILESNLFDKFCKELSGSLVPLCLIGDSTFPLMRYLLKPYPQNLELSEVQKNYNKIFCGATRVVEDAFGRVKTRFRVICKRMECDINFATRIANACVTLHNICKYYNDIIIIEWLTLHHDDCLAQPNAVSTAGNNGP</sequence>
<organism evidence="9 10">
    <name type="scientific">Hydra vulgaris</name>
    <name type="common">Hydra</name>
    <name type="synonym">Hydra attenuata</name>
    <dbReference type="NCBI Taxonomy" id="6087"/>
    <lineage>
        <taxon>Eukaryota</taxon>
        <taxon>Metazoa</taxon>
        <taxon>Cnidaria</taxon>
        <taxon>Hydrozoa</taxon>
        <taxon>Hydroidolina</taxon>
        <taxon>Anthoathecata</taxon>
        <taxon>Aplanulata</taxon>
        <taxon>Hydridae</taxon>
        <taxon>Hydra</taxon>
    </lineage>
</organism>
<dbReference type="GeneID" id="136078323"/>
<dbReference type="Proteomes" id="UP001652625">
    <property type="component" value="Chromosome 03"/>
</dbReference>
<feature type="domain" description="DDE Tnp4" evidence="8">
    <location>
        <begin position="87"/>
        <end position="249"/>
    </location>
</feature>
<evidence type="ECO:0000313" key="10">
    <source>
        <dbReference type="RefSeq" id="XP_065649991.1"/>
    </source>
</evidence>
<evidence type="ECO:0000256" key="6">
    <source>
        <dbReference type="ARBA" id="ARBA00022801"/>
    </source>
</evidence>
<evidence type="ECO:0000256" key="3">
    <source>
        <dbReference type="ARBA" id="ARBA00006958"/>
    </source>
</evidence>
<protein>
    <submittedName>
        <fullName evidence="10">Uncharacterized protein LOC136078323</fullName>
    </submittedName>
</protein>
<dbReference type="RefSeq" id="XP_065649991.1">
    <property type="nucleotide sequence ID" value="XM_065793919.1"/>
</dbReference>
<accession>A0ABM4BLP6</accession>
<name>A0ABM4BLP6_HYDVU</name>
<evidence type="ECO:0000256" key="7">
    <source>
        <dbReference type="ARBA" id="ARBA00023242"/>
    </source>
</evidence>
<comment type="similarity">
    <text evidence="3">Belongs to the HARBI1 family.</text>
</comment>
<reference evidence="10" key="1">
    <citation type="submission" date="2025-08" db="UniProtKB">
        <authorList>
            <consortium name="RefSeq"/>
        </authorList>
    </citation>
    <scope>IDENTIFICATION</scope>
</reference>
<dbReference type="PANTHER" id="PTHR22930">
    <property type="match status" value="1"/>
</dbReference>
<keyword evidence="4" id="KW-0540">Nuclease</keyword>
<evidence type="ECO:0000256" key="4">
    <source>
        <dbReference type="ARBA" id="ARBA00022722"/>
    </source>
</evidence>
<evidence type="ECO:0000313" key="9">
    <source>
        <dbReference type="Proteomes" id="UP001652625"/>
    </source>
</evidence>
<evidence type="ECO:0000256" key="2">
    <source>
        <dbReference type="ARBA" id="ARBA00004123"/>
    </source>
</evidence>
<dbReference type="PANTHER" id="PTHR22930:SF85">
    <property type="entry name" value="GH03217P-RELATED"/>
    <property type="match status" value="1"/>
</dbReference>
<keyword evidence="5" id="KW-0479">Metal-binding</keyword>
<gene>
    <name evidence="10" type="primary">LOC136078323</name>
</gene>
<comment type="cofactor">
    <cofactor evidence="1">
        <name>a divalent metal cation</name>
        <dbReference type="ChEBI" id="CHEBI:60240"/>
    </cofactor>
</comment>
<dbReference type="InterPro" id="IPR027806">
    <property type="entry name" value="HARBI1_dom"/>
</dbReference>
<dbReference type="InterPro" id="IPR045249">
    <property type="entry name" value="HARBI1-like"/>
</dbReference>
<comment type="subcellular location">
    <subcellularLocation>
        <location evidence="2">Nucleus</location>
    </subcellularLocation>
</comment>
<evidence type="ECO:0000259" key="8">
    <source>
        <dbReference type="Pfam" id="PF13359"/>
    </source>
</evidence>